<proteinExistence type="predicted"/>
<protein>
    <recommendedName>
        <fullName evidence="4">SH3b domain-containing protein</fullName>
    </recommendedName>
</protein>
<accession>A0A3E2BQJ1</accession>
<name>A0A3E2BQJ1_9BACT</name>
<gene>
    <name evidence="2" type="ORF">OP8BY_0844</name>
</gene>
<dbReference type="Gene3D" id="2.30.30.40">
    <property type="entry name" value="SH3 Domains"/>
    <property type="match status" value="1"/>
</dbReference>
<feature type="chain" id="PRO_5017606975" description="SH3b domain-containing protein" evidence="1">
    <location>
        <begin position="24"/>
        <end position="381"/>
    </location>
</feature>
<dbReference type="SUPFAM" id="SSF56925">
    <property type="entry name" value="OMPA-like"/>
    <property type="match status" value="1"/>
</dbReference>
<dbReference type="AlphaFoldDB" id="A0A3E2BQJ1"/>
<keyword evidence="1" id="KW-0732">Signal</keyword>
<organism evidence="2 3">
    <name type="scientific">Candidatus Saccharicenans subterraneus</name>
    <dbReference type="NCBI Taxonomy" id="2508984"/>
    <lineage>
        <taxon>Bacteria</taxon>
        <taxon>Candidatus Aminicenantota</taxon>
        <taxon>Candidatus Aminicenantia</taxon>
        <taxon>Candidatus Aminicenantales</taxon>
        <taxon>Candidatus Saccharicenantaceae</taxon>
        <taxon>Candidatus Saccharicenans</taxon>
    </lineage>
</organism>
<dbReference type="InterPro" id="IPR011250">
    <property type="entry name" value="OMP/PagP_B-barrel"/>
</dbReference>
<sequence>MKKFSCILSAGLVMLCLLTLSSAGQVQKIRLKVVSEQANIRLRPDIASEMLWQVAQGTELEAERKEGEWYLVTVGKPDGSRIQGYVHESLVEVMDSGVKPVPVAPVRQPEEPRLRAVEVRPRPERQVRPDYLLTLAGGGLYLSPTDLNRAAQGVTDYYLSDLGTGKRANLSGLHLVWCYGLEFFYPLGRRVFLGLGFEYMQGAKDSTVSFTLDSSSYRLLTRPGLRDLSWRISLLYQPADIFYVRAGLEVHLARASYLYRLEQDDLWLEWKGRASGLNIGWTEAAGVQWPVTSWLQVYLEGAYRYARIRNFEGHNEYSDSDGLMRTEKGKLYYWLVEAGGQYYPALFIRERTPTEPGVLDPRLADVNLSGFSLRAGWRLVF</sequence>
<evidence type="ECO:0000256" key="1">
    <source>
        <dbReference type="SAM" id="SignalP"/>
    </source>
</evidence>
<evidence type="ECO:0000313" key="3">
    <source>
        <dbReference type="Proteomes" id="UP000257323"/>
    </source>
</evidence>
<reference evidence="2 3" key="1">
    <citation type="submission" date="2018-08" db="EMBL/GenBank/DDBJ databases">
        <title>Genome analysis of the thermophilic bacterium of the candidate phylum Aminicenantes from deep subsurface aquifer revealed its physiology and ecological role.</title>
        <authorList>
            <person name="Kadnikov V.V."/>
            <person name="Mardanov A.V."/>
            <person name="Beletsky A.V."/>
            <person name="Karnachuk O.V."/>
            <person name="Ravin N.V."/>
        </authorList>
    </citation>
    <scope>NUCLEOTIDE SEQUENCE [LARGE SCALE GENOMIC DNA]</scope>
    <source>
        <strain evidence="2">BY38</strain>
    </source>
</reference>
<dbReference type="EMBL" id="QUAH01000001">
    <property type="protein sequence ID" value="RFT16902.1"/>
    <property type="molecule type" value="Genomic_DNA"/>
</dbReference>
<evidence type="ECO:0008006" key="4">
    <source>
        <dbReference type="Google" id="ProtNLM"/>
    </source>
</evidence>
<dbReference type="Proteomes" id="UP000257323">
    <property type="component" value="Unassembled WGS sequence"/>
</dbReference>
<evidence type="ECO:0000313" key="2">
    <source>
        <dbReference type="EMBL" id="RFT16902.1"/>
    </source>
</evidence>
<comment type="caution">
    <text evidence="2">The sequence shown here is derived from an EMBL/GenBank/DDBJ whole genome shotgun (WGS) entry which is preliminary data.</text>
</comment>
<feature type="signal peptide" evidence="1">
    <location>
        <begin position="1"/>
        <end position="23"/>
    </location>
</feature>